<evidence type="ECO:0000256" key="7">
    <source>
        <dbReference type="ARBA" id="ARBA00023004"/>
    </source>
</evidence>
<name>A0A0A0IIC8_CLOBO</name>
<dbReference type="AlphaFoldDB" id="A0A0A0IIC8"/>
<dbReference type="NCBIfam" id="NF033719">
    <property type="entry name" value="ind_deCO2_activ"/>
    <property type="match status" value="1"/>
</dbReference>
<comment type="caution">
    <text evidence="12">The sequence shown here is derived from an EMBL/GenBank/DDBJ whole genome shotgun (WGS) entry which is preliminary data.</text>
</comment>
<dbReference type="Gene3D" id="3.80.30.10">
    <property type="entry name" value="pyruvate-formate lyase- activating enzyme"/>
    <property type="match status" value="1"/>
</dbReference>
<dbReference type="InterPro" id="IPR001989">
    <property type="entry name" value="Radical_activat_CS"/>
</dbReference>
<dbReference type="RefSeq" id="WP_039257746.1">
    <property type="nucleotide sequence ID" value="NZ_JDRY01000022.1"/>
</dbReference>
<dbReference type="InterPro" id="IPR034457">
    <property type="entry name" value="Organic_radical-activating"/>
</dbReference>
<proteinExistence type="inferred from homology"/>
<dbReference type="PANTHER" id="PTHR30352:SF4">
    <property type="entry name" value="PYRUVATE FORMATE-LYASE 2-ACTIVATING ENZYME"/>
    <property type="match status" value="1"/>
</dbReference>
<evidence type="ECO:0000256" key="2">
    <source>
        <dbReference type="ARBA" id="ARBA00009777"/>
    </source>
</evidence>
<evidence type="ECO:0000256" key="8">
    <source>
        <dbReference type="ARBA" id="ARBA00023014"/>
    </source>
</evidence>
<evidence type="ECO:0000256" key="3">
    <source>
        <dbReference type="ARBA" id="ARBA00022485"/>
    </source>
</evidence>
<dbReference type="EMBL" id="JDRY01000022">
    <property type="protein sequence ID" value="KGN00359.1"/>
    <property type="molecule type" value="Genomic_DNA"/>
</dbReference>
<keyword evidence="3" id="KW-0004">4Fe-4S</keyword>
<dbReference type="InterPro" id="IPR007197">
    <property type="entry name" value="rSAM"/>
</dbReference>
<evidence type="ECO:0000256" key="9">
    <source>
        <dbReference type="ARBA" id="ARBA00047365"/>
    </source>
</evidence>
<comment type="catalytic activity">
    <reaction evidence="9">
        <text>glycyl-[protein] + reduced [flavodoxin] + S-adenosyl-L-methionine = glycin-2-yl radical-[protein] + semiquinone [flavodoxin] + 5'-deoxyadenosine + L-methionine + H(+)</text>
        <dbReference type="Rhea" id="RHEA:61976"/>
        <dbReference type="Rhea" id="RHEA-COMP:10622"/>
        <dbReference type="Rhea" id="RHEA-COMP:14480"/>
        <dbReference type="Rhea" id="RHEA-COMP:15993"/>
        <dbReference type="Rhea" id="RHEA-COMP:15994"/>
        <dbReference type="ChEBI" id="CHEBI:15378"/>
        <dbReference type="ChEBI" id="CHEBI:17319"/>
        <dbReference type="ChEBI" id="CHEBI:29947"/>
        <dbReference type="ChEBI" id="CHEBI:32722"/>
        <dbReference type="ChEBI" id="CHEBI:57618"/>
        <dbReference type="ChEBI" id="CHEBI:57844"/>
        <dbReference type="ChEBI" id="CHEBI:59789"/>
        <dbReference type="ChEBI" id="CHEBI:140311"/>
    </reaction>
</comment>
<dbReference type="SFLD" id="SFLDG01066">
    <property type="entry name" value="organic_radical-activating_enz"/>
    <property type="match status" value="1"/>
</dbReference>
<feature type="domain" description="4Fe-4S ferredoxin-type" evidence="10">
    <location>
        <begin position="84"/>
        <end position="115"/>
    </location>
</feature>
<comment type="similarity">
    <text evidence="2">Belongs to the organic radical-activating enzymes family.</text>
</comment>
<feature type="domain" description="Radical SAM core" evidence="11">
    <location>
        <begin position="19"/>
        <end position="301"/>
    </location>
</feature>
<gene>
    <name evidence="12" type="ORF">Z955_04045</name>
</gene>
<dbReference type="PIRSF" id="PIRSF000371">
    <property type="entry name" value="PFL_act_enz"/>
    <property type="match status" value="1"/>
</dbReference>
<evidence type="ECO:0000256" key="5">
    <source>
        <dbReference type="ARBA" id="ARBA00022723"/>
    </source>
</evidence>
<dbReference type="InterPro" id="IPR054981">
    <property type="entry name" value="Ind_deCO2_activ"/>
</dbReference>
<dbReference type="Gene3D" id="3.30.70.20">
    <property type="match status" value="1"/>
</dbReference>
<dbReference type="SUPFAM" id="SSF54862">
    <property type="entry name" value="4Fe-4S ferredoxins"/>
    <property type="match status" value="1"/>
</dbReference>
<protein>
    <submittedName>
        <fullName evidence="12">Pyruvate formate lyase-activating protein</fullName>
    </submittedName>
</protein>
<evidence type="ECO:0000256" key="6">
    <source>
        <dbReference type="ARBA" id="ARBA00023002"/>
    </source>
</evidence>
<dbReference type="Pfam" id="PF04055">
    <property type="entry name" value="Radical_SAM"/>
    <property type="match status" value="1"/>
</dbReference>
<keyword evidence="8" id="KW-0411">Iron-sulfur</keyword>
<dbReference type="PANTHER" id="PTHR30352">
    <property type="entry name" value="PYRUVATE FORMATE-LYASE-ACTIVATING ENZYME"/>
    <property type="match status" value="1"/>
</dbReference>
<evidence type="ECO:0000259" key="10">
    <source>
        <dbReference type="PROSITE" id="PS51379"/>
    </source>
</evidence>
<keyword evidence="5" id="KW-0479">Metal-binding</keyword>
<keyword evidence="7" id="KW-0408">Iron</keyword>
<dbReference type="GO" id="GO:0016491">
    <property type="term" value="F:oxidoreductase activity"/>
    <property type="evidence" value="ECO:0007669"/>
    <property type="project" value="UniProtKB-KW"/>
</dbReference>
<dbReference type="InterPro" id="IPR040074">
    <property type="entry name" value="BssD/PflA/YjjW"/>
</dbReference>
<dbReference type="PROSITE" id="PS51379">
    <property type="entry name" value="4FE4S_FER_2"/>
    <property type="match status" value="2"/>
</dbReference>
<evidence type="ECO:0000256" key="4">
    <source>
        <dbReference type="ARBA" id="ARBA00022691"/>
    </source>
</evidence>
<sequence>MIDFNKIGTVFDIQSFSLHDGPGIRTLIFLKGCPLKCLWCANPEGQNLYPEIFYDSNNCLGCLECVKNCTMKSISYTKDSNNNITIKITRDICSKCKTYECTNACYNNALKVSGKNMSITEIMKIIKRDLPYYRNEGGITLSGGDPTTFQSSFALELLKACKDEFINTAIETSMSTNTEIIKTFIPVTDIFLADIKHMDTNKHKKLTGVSNFLILKNISLVSKYKPILVRIPIIPGFNDDDENIISTANFCKANNISRINILPYHKLGKSKYRQLNIDYKLNNVLTPNTDKMNHIKNLIEDVGIICII</sequence>
<dbReference type="InterPro" id="IPR012839">
    <property type="entry name" value="Organic_radical_activase"/>
</dbReference>
<dbReference type="GO" id="GO:0016829">
    <property type="term" value="F:lyase activity"/>
    <property type="evidence" value="ECO:0007669"/>
    <property type="project" value="UniProtKB-KW"/>
</dbReference>
<dbReference type="InterPro" id="IPR058240">
    <property type="entry name" value="rSAM_sf"/>
</dbReference>
<keyword evidence="4" id="KW-0949">S-adenosyl-L-methionine</keyword>
<dbReference type="Proteomes" id="UP000030014">
    <property type="component" value="Unassembled WGS sequence"/>
</dbReference>
<dbReference type="PROSITE" id="PS51918">
    <property type="entry name" value="RADICAL_SAM"/>
    <property type="match status" value="1"/>
</dbReference>
<dbReference type="PROSITE" id="PS01087">
    <property type="entry name" value="RADICAL_ACTIVATING"/>
    <property type="match status" value="1"/>
</dbReference>
<dbReference type="SFLD" id="SFLDS00029">
    <property type="entry name" value="Radical_SAM"/>
    <property type="match status" value="1"/>
</dbReference>
<evidence type="ECO:0000313" key="12">
    <source>
        <dbReference type="EMBL" id="KGN00359.1"/>
    </source>
</evidence>
<evidence type="ECO:0000259" key="11">
    <source>
        <dbReference type="PROSITE" id="PS51918"/>
    </source>
</evidence>
<keyword evidence="12" id="KW-0670">Pyruvate</keyword>
<comment type="cofactor">
    <cofactor evidence="1">
        <name>[4Fe-4S] cluster</name>
        <dbReference type="ChEBI" id="CHEBI:49883"/>
    </cofactor>
</comment>
<keyword evidence="6" id="KW-0560">Oxidoreductase</keyword>
<dbReference type="SFLD" id="SFLDG01118">
    <property type="entry name" value="activating_enzymes__group_2"/>
    <property type="match status" value="1"/>
</dbReference>
<accession>A0A0A0IIC8</accession>
<organism evidence="12 13">
    <name type="scientific">Clostridium botulinum C/D str. DC5</name>
    <dbReference type="NCBI Taxonomy" id="1443128"/>
    <lineage>
        <taxon>Bacteria</taxon>
        <taxon>Bacillati</taxon>
        <taxon>Bacillota</taxon>
        <taxon>Clostridia</taxon>
        <taxon>Eubacteriales</taxon>
        <taxon>Clostridiaceae</taxon>
        <taxon>Clostridium</taxon>
    </lineage>
</organism>
<dbReference type="GO" id="GO:0051539">
    <property type="term" value="F:4 iron, 4 sulfur cluster binding"/>
    <property type="evidence" value="ECO:0007669"/>
    <property type="project" value="UniProtKB-KW"/>
</dbReference>
<dbReference type="GO" id="GO:0046872">
    <property type="term" value="F:metal ion binding"/>
    <property type="evidence" value="ECO:0007669"/>
    <property type="project" value="UniProtKB-KW"/>
</dbReference>
<dbReference type="InterPro" id="IPR017896">
    <property type="entry name" value="4Fe4S_Fe-S-bd"/>
</dbReference>
<evidence type="ECO:0000313" key="13">
    <source>
        <dbReference type="Proteomes" id="UP000030014"/>
    </source>
</evidence>
<reference evidence="12 13" key="1">
    <citation type="submission" date="2014-01" db="EMBL/GenBank/DDBJ databases">
        <title>Plasmidome dynamics in the species complex Clostridium novyi sensu lato converts strains of independent lineages into distinctly different pathogens.</title>
        <authorList>
            <person name="Skarin H."/>
            <person name="Segerman B."/>
        </authorList>
    </citation>
    <scope>NUCLEOTIDE SEQUENCE [LARGE SCALE GENOMIC DNA]</scope>
    <source>
        <strain evidence="12 13">DC5</strain>
    </source>
</reference>
<feature type="domain" description="4Fe-4S ferredoxin-type" evidence="10">
    <location>
        <begin position="50"/>
        <end position="79"/>
    </location>
</feature>
<evidence type="ECO:0000256" key="1">
    <source>
        <dbReference type="ARBA" id="ARBA00001966"/>
    </source>
</evidence>
<keyword evidence="12" id="KW-0456">Lyase</keyword>
<dbReference type="SUPFAM" id="SSF102114">
    <property type="entry name" value="Radical SAM enzymes"/>
    <property type="match status" value="1"/>
</dbReference>
<dbReference type="NCBIfam" id="TIGR02494">
    <property type="entry name" value="PFLE_PFLC"/>
    <property type="match status" value="1"/>
</dbReference>